<proteinExistence type="predicted"/>
<name>A0AAE3KKE9_9PSEU</name>
<dbReference type="RefSeq" id="WP_253770031.1">
    <property type="nucleotide sequence ID" value="NZ_JAMTCK010000004.1"/>
</dbReference>
<evidence type="ECO:0000313" key="3">
    <source>
        <dbReference type="Proteomes" id="UP001206128"/>
    </source>
</evidence>
<protein>
    <recommendedName>
        <fullName evidence="1">DUF397 domain-containing protein</fullName>
    </recommendedName>
</protein>
<organism evidence="2 3">
    <name type="scientific">Goodfellowiella coeruleoviolacea</name>
    <dbReference type="NCBI Taxonomy" id="334858"/>
    <lineage>
        <taxon>Bacteria</taxon>
        <taxon>Bacillati</taxon>
        <taxon>Actinomycetota</taxon>
        <taxon>Actinomycetes</taxon>
        <taxon>Pseudonocardiales</taxon>
        <taxon>Pseudonocardiaceae</taxon>
        <taxon>Goodfellowiella</taxon>
    </lineage>
</organism>
<accession>A0AAE3KKE9</accession>
<evidence type="ECO:0000259" key="1">
    <source>
        <dbReference type="Pfam" id="PF04149"/>
    </source>
</evidence>
<sequence>MTCQIFWRKSSYSGTETNCVEVALGPVTVLVRDSKNVAGPVLGFASTRWGAFLASVKEEQHAG</sequence>
<reference evidence="2" key="1">
    <citation type="submission" date="2022-06" db="EMBL/GenBank/DDBJ databases">
        <title>Genomic Encyclopedia of Archaeal and Bacterial Type Strains, Phase II (KMG-II): from individual species to whole genera.</title>
        <authorList>
            <person name="Goeker M."/>
        </authorList>
    </citation>
    <scope>NUCLEOTIDE SEQUENCE</scope>
    <source>
        <strain evidence="2">DSM 43935</strain>
    </source>
</reference>
<dbReference type="Proteomes" id="UP001206128">
    <property type="component" value="Unassembled WGS sequence"/>
</dbReference>
<gene>
    <name evidence="2" type="ORF">LX83_002202</name>
</gene>
<dbReference type="EMBL" id="JAMTCK010000004">
    <property type="protein sequence ID" value="MCP2165353.1"/>
    <property type="molecule type" value="Genomic_DNA"/>
</dbReference>
<dbReference type="InterPro" id="IPR007278">
    <property type="entry name" value="DUF397"/>
</dbReference>
<dbReference type="Pfam" id="PF04149">
    <property type="entry name" value="DUF397"/>
    <property type="match status" value="1"/>
</dbReference>
<keyword evidence="3" id="KW-1185">Reference proteome</keyword>
<dbReference type="AlphaFoldDB" id="A0AAE3KKE9"/>
<evidence type="ECO:0000313" key="2">
    <source>
        <dbReference type="EMBL" id="MCP2165353.1"/>
    </source>
</evidence>
<comment type="caution">
    <text evidence="2">The sequence shown here is derived from an EMBL/GenBank/DDBJ whole genome shotgun (WGS) entry which is preliminary data.</text>
</comment>
<feature type="domain" description="DUF397" evidence="1">
    <location>
        <begin position="7"/>
        <end position="57"/>
    </location>
</feature>